<dbReference type="GO" id="GO:0003908">
    <property type="term" value="F:methylated-DNA-[protein]-cysteine S-methyltransferase activity"/>
    <property type="evidence" value="ECO:0007669"/>
    <property type="project" value="UniProtKB-EC"/>
</dbReference>
<dbReference type="GO" id="GO:0032259">
    <property type="term" value="P:methylation"/>
    <property type="evidence" value="ECO:0007669"/>
    <property type="project" value="UniProtKB-KW"/>
</dbReference>
<keyword evidence="2" id="KW-0489">Methyltransferase</keyword>
<dbReference type="InterPro" id="IPR001497">
    <property type="entry name" value="MethylDNA_cys_MeTrfase_AS"/>
</dbReference>
<organism evidence="8 9">
    <name type="scientific">Victivallis vadensis</name>
    <dbReference type="NCBI Taxonomy" id="172901"/>
    <lineage>
        <taxon>Bacteria</taxon>
        <taxon>Pseudomonadati</taxon>
        <taxon>Lentisphaerota</taxon>
        <taxon>Lentisphaeria</taxon>
        <taxon>Victivallales</taxon>
        <taxon>Victivallaceae</taxon>
        <taxon>Victivallis</taxon>
    </lineage>
</organism>
<comment type="catalytic activity">
    <reaction evidence="6">
        <text>a 6-O-methyl-2'-deoxyguanosine in DNA + L-cysteinyl-[protein] = S-methyl-L-cysteinyl-[protein] + a 2'-deoxyguanosine in DNA</text>
        <dbReference type="Rhea" id="RHEA:24000"/>
        <dbReference type="Rhea" id="RHEA-COMP:10131"/>
        <dbReference type="Rhea" id="RHEA-COMP:10132"/>
        <dbReference type="Rhea" id="RHEA-COMP:11367"/>
        <dbReference type="Rhea" id="RHEA-COMP:11368"/>
        <dbReference type="ChEBI" id="CHEBI:29950"/>
        <dbReference type="ChEBI" id="CHEBI:82612"/>
        <dbReference type="ChEBI" id="CHEBI:85445"/>
        <dbReference type="ChEBI" id="CHEBI:85448"/>
        <dbReference type="EC" id="2.1.1.63"/>
    </reaction>
</comment>
<dbReference type="Gene3D" id="1.10.10.10">
    <property type="entry name" value="Winged helix-like DNA-binding domain superfamily/Winged helix DNA-binding domain"/>
    <property type="match status" value="1"/>
</dbReference>
<evidence type="ECO:0000259" key="7">
    <source>
        <dbReference type="Pfam" id="PF01035"/>
    </source>
</evidence>
<evidence type="ECO:0000256" key="5">
    <source>
        <dbReference type="ARBA" id="ARBA00023204"/>
    </source>
</evidence>
<dbReference type="Pfam" id="PF01035">
    <property type="entry name" value="DNA_binding_1"/>
    <property type="match status" value="1"/>
</dbReference>
<evidence type="ECO:0000256" key="2">
    <source>
        <dbReference type="ARBA" id="ARBA00022603"/>
    </source>
</evidence>
<dbReference type="PANTHER" id="PTHR42942:SF1">
    <property type="entry name" value="ALKYLTRANSFERASE-LIKE PROTEIN 1"/>
    <property type="match status" value="1"/>
</dbReference>
<dbReference type="Proteomes" id="UP000245959">
    <property type="component" value="Unassembled WGS sequence"/>
</dbReference>
<dbReference type="InterPro" id="IPR036217">
    <property type="entry name" value="MethylDNA_cys_MeTrfase_DNAb"/>
</dbReference>
<protein>
    <submittedName>
        <fullName evidence="8">O(6)-alkylguanine repair protein YbaZ</fullName>
    </submittedName>
</protein>
<dbReference type="EMBL" id="QEKH01000004">
    <property type="protein sequence ID" value="PVY44990.1"/>
    <property type="molecule type" value="Genomic_DNA"/>
</dbReference>
<dbReference type="PANTHER" id="PTHR42942">
    <property type="entry name" value="6-O-METHYLGUANINE DNA METHYLTRANSFERASE"/>
    <property type="match status" value="1"/>
</dbReference>
<evidence type="ECO:0000256" key="1">
    <source>
        <dbReference type="ARBA" id="ARBA00001286"/>
    </source>
</evidence>
<dbReference type="AlphaFoldDB" id="A0A2U1B8J3"/>
<proteinExistence type="predicted"/>
<keyword evidence="9" id="KW-1185">Reference proteome</keyword>
<comment type="caution">
    <text evidence="8">The sequence shown here is derived from an EMBL/GenBank/DDBJ whole genome shotgun (WGS) entry which is preliminary data.</text>
</comment>
<dbReference type="GO" id="GO:0006281">
    <property type="term" value="P:DNA repair"/>
    <property type="evidence" value="ECO:0007669"/>
    <property type="project" value="UniProtKB-KW"/>
</dbReference>
<dbReference type="InterPro" id="IPR052520">
    <property type="entry name" value="ATL_DNA_repair"/>
</dbReference>
<evidence type="ECO:0000256" key="3">
    <source>
        <dbReference type="ARBA" id="ARBA00022679"/>
    </source>
</evidence>
<dbReference type="CDD" id="cd06445">
    <property type="entry name" value="ATase"/>
    <property type="match status" value="1"/>
</dbReference>
<evidence type="ECO:0000256" key="4">
    <source>
        <dbReference type="ARBA" id="ARBA00022763"/>
    </source>
</evidence>
<dbReference type="SUPFAM" id="SSF46767">
    <property type="entry name" value="Methylated DNA-protein cysteine methyltransferase, C-terminal domain"/>
    <property type="match status" value="1"/>
</dbReference>
<keyword evidence="5" id="KW-0234">DNA repair</keyword>
<dbReference type="InterPro" id="IPR036388">
    <property type="entry name" value="WH-like_DNA-bd_sf"/>
</dbReference>
<keyword evidence="3" id="KW-0808">Transferase</keyword>
<gene>
    <name evidence="8" type="ORF">C8D82_104135</name>
</gene>
<dbReference type="InterPro" id="IPR014048">
    <property type="entry name" value="MethylDNA_cys_MeTrfase_DNA-bd"/>
</dbReference>
<keyword evidence="4" id="KW-0227">DNA damage</keyword>
<evidence type="ECO:0000313" key="8">
    <source>
        <dbReference type="EMBL" id="PVY44990.1"/>
    </source>
</evidence>
<accession>A0A2U1B8J3</accession>
<sequence length="120" mass="13639">MLDIIRRCTYILCMMNNTIRPEEVYELVEAIPAGFVATYGQLAFLLERPRQSRMVGRALSHVPPGLSLPCHRVVNHAGRTAPGWTEQRALLEAEGIPFRRNGCVDLDRCLWNPFDDENSN</sequence>
<evidence type="ECO:0000313" key="9">
    <source>
        <dbReference type="Proteomes" id="UP000245959"/>
    </source>
</evidence>
<dbReference type="NCBIfam" id="TIGR00589">
    <property type="entry name" value="ogt"/>
    <property type="match status" value="1"/>
</dbReference>
<comment type="catalytic activity">
    <reaction evidence="1">
        <text>a 4-O-methyl-thymidine in DNA + L-cysteinyl-[protein] = a thymidine in DNA + S-methyl-L-cysteinyl-[protein]</text>
        <dbReference type="Rhea" id="RHEA:53428"/>
        <dbReference type="Rhea" id="RHEA-COMP:10131"/>
        <dbReference type="Rhea" id="RHEA-COMP:10132"/>
        <dbReference type="Rhea" id="RHEA-COMP:13555"/>
        <dbReference type="Rhea" id="RHEA-COMP:13556"/>
        <dbReference type="ChEBI" id="CHEBI:29950"/>
        <dbReference type="ChEBI" id="CHEBI:82612"/>
        <dbReference type="ChEBI" id="CHEBI:137386"/>
        <dbReference type="ChEBI" id="CHEBI:137387"/>
        <dbReference type="EC" id="2.1.1.63"/>
    </reaction>
</comment>
<evidence type="ECO:0000256" key="6">
    <source>
        <dbReference type="ARBA" id="ARBA00049348"/>
    </source>
</evidence>
<feature type="domain" description="Methylated-DNA-[protein]-cysteine S-methyltransferase DNA binding" evidence="7">
    <location>
        <begin position="22"/>
        <end position="96"/>
    </location>
</feature>
<reference evidence="8 9" key="1">
    <citation type="submission" date="2018-04" db="EMBL/GenBank/DDBJ databases">
        <title>Genomic Encyclopedia of Type Strains, Phase IV (KMG-IV): sequencing the most valuable type-strain genomes for metagenomic binning, comparative biology and taxonomic classification.</title>
        <authorList>
            <person name="Goeker M."/>
        </authorList>
    </citation>
    <scope>NUCLEOTIDE SEQUENCE [LARGE SCALE GENOMIC DNA]</scope>
    <source>
        <strain evidence="8 9">DSM 14823</strain>
    </source>
</reference>
<dbReference type="PROSITE" id="PS00374">
    <property type="entry name" value="MGMT"/>
    <property type="match status" value="1"/>
</dbReference>
<name>A0A2U1B8J3_9BACT</name>